<dbReference type="OrthoDB" id="1885901at2759"/>
<proteinExistence type="inferred from homology"/>
<dbReference type="Pfam" id="PF10421">
    <property type="entry name" value="OAS1_C"/>
    <property type="match status" value="1"/>
</dbReference>
<sequence length="389" mass="45661">MPSRYLPDLQPGESLETFIDGHLRPPRQFKEAMLKSVDTVVKYLHQLSTKYRHYNIKEIVKSGSLGKGTSYGETADVDLVVFFNGYKTMNSFLQDKPNIIRDIKWYMCNSDPDSWRFFGWLRPSYRPKWIDSIRVVRTTDYHVEFEATINFNGKLVTVHLDILPTIDIIDMHNGVNSVNKEIESQPPNIRGHYSVCFCKRQKLLYDGGMAKVKDLIRLLKYWKKKNRLNLKSYACEVLALWVYRNRLNENKSFKMVTGFTEALEILASNQSDEIVPSYTGIKSEYLDCFHDPTNPYSPTITDWGFQEIIDCADRTLRSVDNIDEGEQAMNHIGVTYQSELYWYYFITRTMLTLHISQNYIGVTSTQELYRWYFFTKTMLDVKYPPELCR</sequence>
<feature type="domain" description="2'-5'-oligoadenylate synthetase 1" evidence="2">
    <location>
        <begin position="188"/>
        <end position="270"/>
    </location>
</feature>
<dbReference type="PANTHER" id="PTHR11258:SF11">
    <property type="entry name" value="C2H2-TYPE DOMAIN-CONTAINING PROTEIN"/>
    <property type="match status" value="1"/>
</dbReference>
<evidence type="ECO:0000313" key="3">
    <source>
        <dbReference type="EMBL" id="ESO94285.1"/>
    </source>
</evidence>
<dbReference type="Gene3D" id="3.30.460.10">
    <property type="entry name" value="Beta Polymerase, domain 2"/>
    <property type="match status" value="1"/>
</dbReference>
<dbReference type="RefSeq" id="XP_009055128.1">
    <property type="nucleotide sequence ID" value="XM_009056880.1"/>
</dbReference>
<dbReference type="GO" id="GO:0003725">
    <property type="term" value="F:double-stranded RNA binding"/>
    <property type="evidence" value="ECO:0007669"/>
    <property type="project" value="TreeGrafter"/>
</dbReference>
<dbReference type="AlphaFoldDB" id="V4AGJ3"/>
<name>V4AGJ3_LOTGI</name>
<gene>
    <name evidence="3" type="ORF">LOTGIDRAFT_161508</name>
</gene>
<dbReference type="GO" id="GO:0005829">
    <property type="term" value="C:cytosol"/>
    <property type="evidence" value="ECO:0007669"/>
    <property type="project" value="TreeGrafter"/>
</dbReference>
<evidence type="ECO:0000259" key="2">
    <source>
        <dbReference type="Pfam" id="PF10421"/>
    </source>
</evidence>
<evidence type="ECO:0000256" key="1">
    <source>
        <dbReference type="ARBA" id="ARBA00009526"/>
    </source>
</evidence>
<comment type="similarity">
    <text evidence="1">Belongs to the 2-5A synthase family.</text>
</comment>
<dbReference type="Proteomes" id="UP000030746">
    <property type="component" value="Unassembled WGS sequence"/>
</dbReference>
<keyword evidence="4" id="KW-1185">Reference proteome</keyword>
<dbReference type="GO" id="GO:0005654">
    <property type="term" value="C:nucleoplasm"/>
    <property type="evidence" value="ECO:0007669"/>
    <property type="project" value="TreeGrafter"/>
</dbReference>
<dbReference type="STRING" id="225164.V4AGJ3"/>
<reference evidence="3 4" key="1">
    <citation type="journal article" date="2013" name="Nature">
        <title>Insights into bilaterian evolution from three spiralian genomes.</title>
        <authorList>
            <person name="Simakov O."/>
            <person name="Marletaz F."/>
            <person name="Cho S.J."/>
            <person name="Edsinger-Gonzales E."/>
            <person name="Havlak P."/>
            <person name="Hellsten U."/>
            <person name="Kuo D.H."/>
            <person name="Larsson T."/>
            <person name="Lv J."/>
            <person name="Arendt D."/>
            <person name="Savage R."/>
            <person name="Osoegawa K."/>
            <person name="de Jong P."/>
            <person name="Grimwood J."/>
            <person name="Chapman J.A."/>
            <person name="Shapiro H."/>
            <person name="Aerts A."/>
            <person name="Otillar R.P."/>
            <person name="Terry A.Y."/>
            <person name="Boore J.L."/>
            <person name="Grigoriev I.V."/>
            <person name="Lindberg D.R."/>
            <person name="Seaver E.C."/>
            <person name="Weisblat D.A."/>
            <person name="Putnam N.H."/>
            <person name="Rokhsar D.S."/>
        </authorList>
    </citation>
    <scope>NUCLEOTIDE SEQUENCE [LARGE SCALE GENOMIC DNA]</scope>
</reference>
<dbReference type="KEGG" id="lgi:LOTGIDRAFT_161508"/>
<dbReference type="PANTHER" id="PTHR11258">
    <property type="entry name" value="2-5 OLIGOADENYLATE SYNTHETASE"/>
    <property type="match status" value="1"/>
</dbReference>
<dbReference type="GO" id="GO:0016020">
    <property type="term" value="C:membrane"/>
    <property type="evidence" value="ECO:0007669"/>
    <property type="project" value="TreeGrafter"/>
</dbReference>
<protein>
    <recommendedName>
        <fullName evidence="2">2'-5'-oligoadenylate synthetase 1 domain-containing protein</fullName>
    </recommendedName>
</protein>
<evidence type="ECO:0000313" key="4">
    <source>
        <dbReference type="Proteomes" id="UP000030746"/>
    </source>
</evidence>
<dbReference type="InterPro" id="IPR043519">
    <property type="entry name" value="NT_sf"/>
</dbReference>
<dbReference type="SUPFAM" id="SSF81301">
    <property type="entry name" value="Nucleotidyltransferase"/>
    <property type="match status" value="1"/>
</dbReference>
<dbReference type="GO" id="GO:0001730">
    <property type="term" value="F:2'-5'-oligoadenylate synthetase activity"/>
    <property type="evidence" value="ECO:0007669"/>
    <property type="project" value="TreeGrafter"/>
</dbReference>
<organism evidence="3 4">
    <name type="scientific">Lottia gigantea</name>
    <name type="common">Giant owl limpet</name>
    <dbReference type="NCBI Taxonomy" id="225164"/>
    <lineage>
        <taxon>Eukaryota</taxon>
        <taxon>Metazoa</taxon>
        <taxon>Spiralia</taxon>
        <taxon>Lophotrochozoa</taxon>
        <taxon>Mollusca</taxon>
        <taxon>Gastropoda</taxon>
        <taxon>Patellogastropoda</taxon>
        <taxon>Lottioidea</taxon>
        <taxon>Lottiidae</taxon>
        <taxon>Lottia</taxon>
    </lineage>
</organism>
<accession>V4AGJ3</accession>
<dbReference type="OMA" id="HLEETII"/>
<dbReference type="Gene3D" id="1.10.1410.20">
    <property type="entry name" value="2'-5'-oligoadenylate synthetase 1, domain 2"/>
    <property type="match status" value="1"/>
</dbReference>
<dbReference type="PROSITE" id="PS50152">
    <property type="entry name" value="25A_SYNTH_3"/>
    <property type="match status" value="1"/>
</dbReference>
<dbReference type="CTD" id="20238710"/>
<dbReference type="HOGENOM" id="CLU_710360_0_0_1"/>
<dbReference type="EMBL" id="KB201847">
    <property type="protein sequence ID" value="ESO94285.1"/>
    <property type="molecule type" value="Genomic_DNA"/>
</dbReference>
<dbReference type="GeneID" id="20238710"/>
<dbReference type="InterPro" id="IPR018952">
    <property type="entry name" value="2-5-oligoAdlate_synth_1_dom2/C"/>
</dbReference>
<dbReference type="SUPFAM" id="SSF81631">
    <property type="entry name" value="PAP/OAS1 substrate-binding domain"/>
    <property type="match status" value="1"/>
</dbReference>